<feature type="transmembrane region" description="Helical" evidence="6">
    <location>
        <begin position="35"/>
        <end position="54"/>
    </location>
</feature>
<dbReference type="PANTHER" id="PTHR38459">
    <property type="entry name" value="PROPHAGE BACTOPRENOL-LINKED GLUCOSE TRANSLOCASE HOMOLOG"/>
    <property type="match status" value="1"/>
</dbReference>
<dbReference type="EMBL" id="JAPDOD010000013">
    <property type="protein sequence ID" value="MDA0161687.1"/>
    <property type="molecule type" value="Genomic_DNA"/>
</dbReference>
<dbReference type="InterPro" id="IPR051401">
    <property type="entry name" value="GtrA_CellWall_Glycosyl"/>
</dbReference>
<keyword evidence="9" id="KW-1185">Reference proteome</keyword>
<evidence type="ECO:0000256" key="5">
    <source>
        <dbReference type="ARBA" id="ARBA00023136"/>
    </source>
</evidence>
<evidence type="ECO:0000256" key="2">
    <source>
        <dbReference type="ARBA" id="ARBA00009399"/>
    </source>
</evidence>
<keyword evidence="5 6" id="KW-0472">Membrane</keyword>
<evidence type="ECO:0000256" key="4">
    <source>
        <dbReference type="ARBA" id="ARBA00022989"/>
    </source>
</evidence>
<organism evidence="8 9">
    <name type="scientific">Solirubrobacter ginsenosidimutans</name>
    <dbReference type="NCBI Taxonomy" id="490573"/>
    <lineage>
        <taxon>Bacteria</taxon>
        <taxon>Bacillati</taxon>
        <taxon>Actinomycetota</taxon>
        <taxon>Thermoleophilia</taxon>
        <taxon>Solirubrobacterales</taxon>
        <taxon>Solirubrobacteraceae</taxon>
        <taxon>Solirubrobacter</taxon>
    </lineage>
</organism>
<dbReference type="RefSeq" id="WP_270040902.1">
    <property type="nucleotide sequence ID" value="NZ_JAPDOD010000013.1"/>
</dbReference>
<name>A0A9X3S210_9ACTN</name>
<dbReference type="GO" id="GO:0000271">
    <property type="term" value="P:polysaccharide biosynthetic process"/>
    <property type="evidence" value="ECO:0007669"/>
    <property type="project" value="InterPro"/>
</dbReference>
<evidence type="ECO:0000313" key="9">
    <source>
        <dbReference type="Proteomes" id="UP001149140"/>
    </source>
</evidence>
<dbReference type="GO" id="GO:0005886">
    <property type="term" value="C:plasma membrane"/>
    <property type="evidence" value="ECO:0007669"/>
    <property type="project" value="TreeGrafter"/>
</dbReference>
<proteinExistence type="inferred from homology"/>
<evidence type="ECO:0000313" key="8">
    <source>
        <dbReference type="EMBL" id="MDA0161687.1"/>
    </source>
</evidence>
<comment type="caution">
    <text evidence="8">The sequence shown here is derived from an EMBL/GenBank/DDBJ whole genome shotgun (WGS) entry which is preliminary data.</text>
</comment>
<reference evidence="8" key="1">
    <citation type="submission" date="2022-10" db="EMBL/GenBank/DDBJ databases">
        <title>The WGS of Solirubrobacter ginsenosidimutans DSM 21036.</title>
        <authorList>
            <person name="Jiang Z."/>
        </authorList>
    </citation>
    <scope>NUCLEOTIDE SEQUENCE</scope>
    <source>
        <strain evidence="8">DSM 21036</strain>
    </source>
</reference>
<dbReference type="AlphaFoldDB" id="A0A9X3S210"/>
<evidence type="ECO:0000259" key="7">
    <source>
        <dbReference type="Pfam" id="PF04138"/>
    </source>
</evidence>
<dbReference type="Proteomes" id="UP001149140">
    <property type="component" value="Unassembled WGS sequence"/>
</dbReference>
<dbReference type="InterPro" id="IPR007267">
    <property type="entry name" value="GtrA_DPMS_TM"/>
</dbReference>
<feature type="transmembrane region" description="Helical" evidence="6">
    <location>
        <begin position="7"/>
        <end position="29"/>
    </location>
</feature>
<keyword evidence="4 6" id="KW-1133">Transmembrane helix</keyword>
<keyword evidence="3 6" id="KW-0812">Transmembrane</keyword>
<evidence type="ECO:0000256" key="6">
    <source>
        <dbReference type="SAM" id="Phobius"/>
    </source>
</evidence>
<comment type="similarity">
    <text evidence="2">Belongs to the GtrA family.</text>
</comment>
<evidence type="ECO:0000256" key="1">
    <source>
        <dbReference type="ARBA" id="ARBA00004141"/>
    </source>
</evidence>
<accession>A0A9X3S210</accession>
<feature type="domain" description="GtrA/DPMS transmembrane" evidence="7">
    <location>
        <begin position="10"/>
        <end position="122"/>
    </location>
</feature>
<evidence type="ECO:0000256" key="3">
    <source>
        <dbReference type="ARBA" id="ARBA00022692"/>
    </source>
</evidence>
<dbReference type="Pfam" id="PF04138">
    <property type="entry name" value="GtrA_DPMS_TM"/>
    <property type="match status" value="1"/>
</dbReference>
<comment type="subcellular location">
    <subcellularLocation>
        <location evidence="1">Membrane</location>
        <topology evidence="1">Multi-pass membrane protein</topology>
    </subcellularLocation>
</comment>
<dbReference type="PANTHER" id="PTHR38459:SF1">
    <property type="entry name" value="PROPHAGE BACTOPRENOL-LINKED GLUCOSE TRANSLOCASE HOMOLOG"/>
    <property type="match status" value="1"/>
</dbReference>
<sequence>MSAELSRFVRFGLVGAINTALTLVTFALLTHLDVAAAPASALAFATGAVNGYLLNRTWTFHAQGGAATLTRYVAVQGLGALCSGAGIALTTTDLALHRLPAECLVIPFVTLLTYTLARRVVFRPGGTRPVM</sequence>
<protein>
    <submittedName>
        <fullName evidence="8">GtrA family protein</fullName>
    </submittedName>
</protein>
<gene>
    <name evidence="8" type="ORF">OM076_15520</name>
</gene>